<protein>
    <submittedName>
        <fullName evidence="5">DNA topoisomerase 2-binding protein 1-A</fullName>
    </submittedName>
</protein>
<dbReference type="InterPro" id="IPR059215">
    <property type="entry name" value="BRCT2_TopBP1-like"/>
</dbReference>
<feature type="domain" description="BRCT" evidence="3">
    <location>
        <begin position="592"/>
        <end position="677"/>
    </location>
</feature>
<dbReference type="FunFam" id="3.40.50.10190:FF:000018">
    <property type="entry name" value="DNA topoisomerase 2-binding protein 1"/>
    <property type="match status" value="1"/>
</dbReference>
<reference evidence="5" key="1">
    <citation type="submission" date="2025-08" db="UniProtKB">
        <authorList>
            <consortium name="RefSeq"/>
        </authorList>
    </citation>
    <scope>IDENTIFICATION</scope>
</reference>
<dbReference type="FunFam" id="3.40.50.10190:FF:000021">
    <property type="entry name" value="DNA topoisomerase II binding protein 1"/>
    <property type="match status" value="1"/>
</dbReference>
<dbReference type="PROSITE" id="PS50172">
    <property type="entry name" value="BRCT"/>
    <property type="match status" value="6"/>
</dbReference>
<dbReference type="InterPro" id="IPR036420">
    <property type="entry name" value="BRCT_dom_sf"/>
</dbReference>
<dbReference type="SUPFAM" id="SSF52113">
    <property type="entry name" value="BRCT domain"/>
    <property type="match status" value="6"/>
</dbReference>
<evidence type="ECO:0000256" key="1">
    <source>
        <dbReference type="ARBA" id="ARBA00022737"/>
    </source>
</evidence>
<dbReference type="Pfam" id="PF00533">
    <property type="entry name" value="BRCT"/>
    <property type="match status" value="3"/>
</dbReference>
<keyword evidence="1" id="KW-0677">Repeat</keyword>
<dbReference type="InterPro" id="IPR049542">
    <property type="entry name" value="TopBP1-like_BRCT0"/>
</dbReference>
<dbReference type="CTD" id="48309"/>
<feature type="region of interest" description="Disordered" evidence="2">
    <location>
        <begin position="919"/>
        <end position="942"/>
    </location>
</feature>
<dbReference type="KEGG" id="csol:105362307"/>
<sequence length="1299" mass="146162">MANKTNQTTFDVKVYFLIPSKYENCNECTENMWDAYNKCSDWDIDPEWIPEKECLKIDPDKKDVFIMEEFKGEVFETLQNFKCTIIGPQCLLSCFLTGESIPEGSTPVLNTAMRGFIVTASGFSGAIKNEIQKKIEYMGGVFTKQLRASVTHLVTNIVMSAKYERAVELGIRIVTIDWLQSVWETNLKESISGSDSIFDKFTCPIFLNLIVTSTSLSKRQKEDIKKIINSHGGEFMGVLDGTKVKVVITSETSSLSEKLKYAMQNNIPCLKVEWVYDSLEAGYSLPFSNYVIKYTQACSTPEKASVQEPFNFSTISVISGENHNMYVDETVASAVTMSSTAMGTTLATENLPTASKISYTTILERLNIIEAKKAGPFLDGCNIYLAGISSNYRDKLNRILNVGSATRLDDISEALTHVIVGDPIKAKHDLQIIKSKALYPYILKIEWLEECMKLQAPAPEDNFLFDGKDSIYPVAPEPPSPLSKKNLQLLQRPKMPAAPLFSEDKSKSIPHTDVHSEIVEQYLQTTNLEPDNSLREILKLPNKDNIENNLSLTTNQTIKDRWSDTSKKNNGTTMQCETRDDSAIPISQESFGSQKILQGLVFIINGFEEDEYTQIITQIHGLGGKIIGRNYSSIPDYGIVPKFGAELKHTVGEVVTDLFIEDCIDNEKLVNVSYYHRPIIIPKNVKPLKNCVIGMSTYSGVERTYLSKLSEALGARYQDTFARKTNLQKNTYSSTHLICPKPQGDKYKAAVKWRLPAVTNEWLIQCAAEMKLLNETSYLVGETMAPGEFNSKNVEVANNKAMFMKPTCEPTSVPEAFSNEEQYFRGTSETPIINKRLKNLINDKTPQSPFHISTPETPYGQMFKENPSPRTRKAWVKWIDHFPDLPMEEPSPKRRRSTPLSEVKRLAWDFVTGRLDSEAAPTAEVSSRLNTLTNGDQEEDEESLINHISTNRKLSFSDDASPNISMKNPAISMQIAKLDEMLQKASNTSETRPSSSIDYGNPYHLESCLPAGSCLVKESQPDSVGWEDPVKRIPPPRRSVLNEDAVTLEDNNSVKEANVKENKSLLIKREIRKPKFMFSGIKDKGIAEKLIKELGGEVSVESAFDETATHLLCLKPARNEKVLSSIAAGKWVLHYLYIEACNDEKKFVNEEEFELGNPKSKGIIPEANSDNEKMIMNAAYRWRIKLLNDPGGAFRHMVALLFTPKEKKEQFERLIHAGGGIVVEAKPPYDSSPRGKKITHCFIQLKQIDQQVDWAMMASKGIMCFPPQFLNDHLMAEYPLNPRDCVLSEFQKYLTLIPK</sequence>
<dbReference type="CDD" id="cd17728">
    <property type="entry name" value="BRCT_TopBP1_rpt8"/>
    <property type="match status" value="1"/>
</dbReference>
<dbReference type="Pfam" id="PF12738">
    <property type="entry name" value="PTCB-BRCT"/>
    <property type="match status" value="2"/>
</dbReference>
<dbReference type="CDD" id="cd17738">
    <property type="entry name" value="BRCT_TopBP1_rpt7"/>
    <property type="match status" value="1"/>
</dbReference>
<dbReference type="SMART" id="SM00292">
    <property type="entry name" value="BRCT"/>
    <property type="match status" value="7"/>
</dbReference>
<name>A0AAJ6YH90_9HYME</name>
<dbReference type="RefSeq" id="XP_011498023.1">
    <property type="nucleotide sequence ID" value="XM_011499721.1"/>
</dbReference>
<dbReference type="Gene3D" id="3.40.50.10190">
    <property type="entry name" value="BRCT domain"/>
    <property type="match status" value="8"/>
</dbReference>
<dbReference type="CDD" id="cd17731">
    <property type="entry name" value="BRCT_TopBP1_rpt2_like"/>
    <property type="match status" value="1"/>
</dbReference>
<dbReference type="GO" id="GO:0007095">
    <property type="term" value="P:mitotic G2 DNA damage checkpoint signaling"/>
    <property type="evidence" value="ECO:0007669"/>
    <property type="project" value="TreeGrafter"/>
</dbReference>
<feature type="domain" description="BRCT" evidence="3">
    <location>
        <begin position="207"/>
        <end position="292"/>
    </location>
</feature>
<feature type="domain" description="BRCT" evidence="3">
    <location>
        <begin position="1073"/>
        <end position="1155"/>
    </location>
</feature>
<dbReference type="Proteomes" id="UP000695007">
    <property type="component" value="Unplaced"/>
</dbReference>
<feature type="domain" description="BRCT" evidence="3">
    <location>
        <begin position="373"/>
        <end position="465"/>
    </location>
</feature>
<feature type="compositionally biased region" description="Polar residues" evidence="2">
    <location>
        <begin position="924"/>
        <end position="935"/>
    </location>
</feature>
<organism evidence="4 5">
    <name type="scientific">Ceratosolen solmsi marchali</name>
    <dbReference type="NCBI Taxonomy" id="326594"/>
    <lineage>
        <taxon>Eukaryota</taxon>
        <taxon>Metazoa</taxon>
        <taxon>Ecdysozoa</taxon>
        <taxon>Arthropoda</taxon>
        <taxon>Hexapoda</taxon>
        <taxon>Insecta</taxon>
        <taxon>Pterygota</taxon>
        <taxon>Neoptera</taxon>
        <taxon>Endopterygota</taxon>
        <taxon>Hymenoptera</taxon>
        <taxon>Apocrita</taxon>
        <taxon>Proctotrupomorpha</taxon>
        <taxon>Chalcidoidea</taxon>
        <taxon>Agaonidae</taxon>
        <taxon>Agaoninae</taxon>
        <taxon>Ceratosolen</taxon>
    </lineage>
</organism>
<dbReference type="CDD" id="cd00027">
    <property type="entry name" value="BRCT"/>
    <property type="match status" value="1"/>
</dbReference>
<evidence type="ECO:0000313" key="5">
    <source>
        <dbReference type="RefSeq" id="XP_011498023.1"/>
    </source>
</evidence>
<evidence type="ECO:0000259" key="3">
    <source>
        <dbReference type="PROSITE" id="PS50172"/>
    </source>
</evidence>
<dbReference type="Pfam" id="PF21298">
    <property type="entry name" value="TopBP1_BRCT0"/>
    <property type="match status" value="1"/>
</dbReference>
<gene>
    <name evidence="5" type="primary">LOC105362307</name>
</gene>
<dbReference type="InterPro" id="IPR001357">
    <property type="entry name" value="BRCT_dom"/>
</dbReference>
<dbReference type="GeneID" id="105362307"/>
<evidence type="ECO:0000313" key="4">
    <source>
        <dbReference type="Proteomes" id="UP000695007"/>
    </source>
</evidence>
<dbReference type="PANTHER" id="PTHR13561">
    <property type="entry name" value="DNA REPLICATION REGULATOR DPB11-RELATED"/>
    <property type="match status" value="1"/>
</dbReference>
<accession>A0AAJ6YH90</accession>
<evidence type="ECO:0000256" key="2">
    <source>
        <dbReference type="SAM" id="MobiDB-lite"/>
    </source>
</evidence>
<feature type="domain" description="BRCT" evidence="3">
    <location>
        <begin position="683"/>
        <end position="780"/>
    </location>
</feature>
<dbReference type="PANTHER" id="PTHR13561:SF20">
    <property type="entry name" value="DNA TOPOISOMERASE 2-BINDING PROTEIN 1"/>
    <property type="match status" value="1"/>
</dbReference>
<keyword evidence="4" id="KW-1185">Reference proteome</keyword>
<proteinExistence type="predicted"/>
<feature type="domain" description="BRCT" evidence="3">
    <location>
        <begin position="108"/>
        <end position="179"/>
    </location>
</feature>
<dbReference type="InterPro" id="IPR049936">
    <property type="entry name" value="TopBP1_BRCT_8"/>
</dbReference>
<dbReference type="GO" id="GO:0006270">
    <property type="term" value="P:DNA replication initiation"/>
    <property type="evidence" value="ECO:0007669"/>
    <property type="project" value="TreeGrafter"/>
</dbReference>
<dbReference type="GO" id="GO:0033314">
    <property type="term" value="P:mitotic DNA replication checkpoint signaling"/>
    <property type="evidence" value="ECO:0007669"/>
    <property type="project" value="TreeGrafter"/>
</dbReference>